<sequence>MPDKQIGENSFIFRGKFDLFQSLQKEKVLSVSLISENKQKIFIDAFKEIGT</sequence>
<dbReference type="AlphaFoldDB" id="A7MDC5"/>
<dbReference type="HOGENOM" id="CLU_3102571_0_0_3"/>
<protein>
    <submittedName>
        <fullName evidence="1">Uncharacterized protein</fullName>
    </submittedName>
</protein>
<evidence type="ECO:0000313" key="1">
    <source>
        <dbReference type="EMBL" id="ABU23863.1"/>
    </source>
</evidence>
<proteinExistence type="predicted"/>
<evidence type="ECO:0000313" key="2">
    <source>
        <dbReference type="Proteomes" id="UP000002535"/>
    </source>
</evidence>
<name>A7MDC5_PROMT</name>
<dbReference type="Proteomes" id="UP000002535">
    <property type="component" value="Chromosome"/>
</dbReference>
<reference evidence="1 2" key="1">
    <citation type="journal article" date="2007" name="PLoS Genet.">
        <title>Patterns and implications of gene gain and loss in the evolution of Prochlorococcus.</title>
        <authorList>
            <person name="Kettler G.C."/>
            <person name="Martiny A.C."/>
            <person name="Huang K."/>
            <person name="Zucker J."/>
            <person name="Coleman M.L."/>
            <person name="Rodrigue S."/>
            <person name="Chen F."/>
            <person name="Lapidus A."/>
            <person name="Ferriera S."/>
            <person name="Johnson J."/>
            <person name="Steglich C."/>
            <person name="Church G.M."/>
            <person name="Richardson P."/>
            <person name="Chisholm S.W."/>
        </authorList>
    </citation>
    <scope>NUCLEOTIDE SEQUENCE [LARGE SCALE GENOMIC DNA]</scope>
    <source>
        <strain evidence="1 2">NATL2A</strain>
    </source>
</reference>
<gene>
    <name evidence="1" type="ordered locus">PMN2A_1927</name>
</gene>
<keyword evidence="2" id="KW-1185">Reference proteome</keyword>
<dbReference type="EMBL" id="CP000095">
    <property type="protein sequence ID" value="ABU23863.1"/>
    <property type="molecule type" value="Genomic_DNA"/>
</dbReference>
<dbReference type="KEGG" id="pmn:PMN2A_1927"/>
<accession>A7MDC5</accession>
<organism evidence="1 2">
    <name type="scientific">Prochlorococcus marinus (strain NATL2A)</name>
    <dbReference type="NCBI Taxonomy" id="59920"/>
    <lineage>
        <taxon>Bacteria</taxon>
        <taxon>Bacillati</taxon>
        <taxon>Cyanobacteriota</taxon>
        <taxon>Cyanophyceae</taxon>
        <taxon>Synechococcales</taxon>
        <taxon>Prochlorococcaceae</taxon>
        <taxon>Prochlorococcus</taxon>
    </lineage>
</organism>